<protein>
    <submittedName>
        <fullName evidence="1">Uncharacterized protein</fullName>
    </submittedName>
</protein>
<reference evidence="1" key="2">
    <citation type="journal article" date="2015" name="Data Brief">
        <title>Shoot transcriptome of the giant reed, Arundo donax.</title>
        <authorList>
            <person name="Barrero R.A."/>
            <person name="Guerrero F.D."/>
            <person name="Moolhuijzen P."/>
            <person name="Goolsby J.A."/>
            <person name="Tidwell J."/>
            <person name="Bellgard S.E."/>
            <person name="Bellgard M.I."/>
        </authorList>
    </citation>
    <scope>NUCLEOTIDE SEQUENCE</scope>
    <source>
        <tissue evidence="1">Shoot tissue taken approximately 20 cm above the soil surface</tissue>
    </source>
</reference>
<dbReference type="AlphaFoldDB" id="A0A0A8Z8N3"/>
<accession>A0A0A8Z8N3</accession>
<reference evidence="1" key="1">
    <citation type="submission" date="2014-09" db="EMBL/GenBank/DDBJ databases">
        <authorList>
            <person name="Magalhaes I.L.F."/>
            <person name="Oliveira U."/>
            <person name="Santos F.R."/>
            <person name="Vidigal T.H.D.A."/>
            <person name="Brescovit A.D."/>
            <person name="Santos A.J."/>
        </authorList>
    </citation>
    <scope>NUCLEOTIDE SEQUENCE</scope>
    <source>
        <tissue evidence="1">Shoot tissue taken approximately 20 cm above the soil surface</tissue>
    </source>
</reference>
<sequence>MYTIHTSIFFIRTQHAVESREFPTLAVGVH</sequence>
<evidence type="ECO:0000313" key="1">
    <source>
        <dbReference type="EMBL" id="JAD35141.1"/>
    </source>
</evidence>
<name>A0A0A8Z8N3_ARUDO</name>
<organism evidence="1">
    <name type="scientific">Arundo donax</name>
    <name type="common">Giant reed</name>
    <name type="synonym">Donax arundinaceus</name>
    <dbReference type="NCBI Taxonomy" id="35708"/>
    <lineage>
        <taxon>Eukaryota</taxon>
        <taxon>Viridiplantae</taxon>
        <taxon>Streptophyta</taxon>
        <taxon>Embryophyta</taxon>
        <taxon>Tracheophyta</taxon>
        <taxon>Spermatophyta</taxon>
        <taxon>Magnoliopsida</taxon>
        <taxon>Liliopsida</taxon>
        <taxon>Poales</taxon>
        <taxon>Poaceae</taxon>
        <taxon>PACMAD clade</taxon>
        <taxon>Arundinoideae</taxon>
        <taxon>Arundineae</taxon>
        <taxon>Arundo</taxon>
    </lineage>
</organism>
<dbReference type="EMBL" id="GBRH01262754">
    <property type="protein sequence ID" value="JAD35141.1"/>
    <property type="molecule type" value="Transcribed_RNA"/>
</dbReference>
<proteinExistence type="predicted"/>